<organism evidence="1 2">
    <name type="scientific">Paracoccus haematequi</name>
    <dbReference type="NCBI Taxonomy" id="2491866"/>
    <lineage>
        <taxon>Bacteria</taxon>
        <taxon>Pseudomonadati</taxon>
        <taxon>Pseudomonadota</taxon>
        <taxon>Alphaproteobacteria</taxon>
        <taxon>Rhodobacterales</taxon>
        <taxon>Paracoccaceae</taxon>
        <taxon>Paracoccus</taxon>
    </lineage>
</organism>
<gene>
    <name evidence="1" type="ORF">PARHAE_01647</name>
</gene>
<dbReference type="EMBL" id="UZWE01000028">
    <property type="protein sequence ID" value="VDS08463.1"/>
    <property type="molecule type" value="Genomic_DNA"/>
</dbReference>
<protein>
    <submittedName>
        <fullName evidence="1">Uncharacterized protein</fullName>
    </submittedName>
</protein>
<accession>A0A447ILR1</accession>
<name>A0A447ILR1_9RHOB</name>
<evidence type="ECO:0000313" key="2">
    <source>
        <dbReference type="Proteomes" id="UP000270743"/>
    </source>
</evidence>
<dbReference type="Proteomes" id="UP000270743">
    <property type="component" value="Unassembled WGS sequence"/>
</dbReference>
<evidence type="ECO:0000313" key="1">
    <source>
        <dbReference type="EMBL" id="VDS08463.1"/>
    </source>
</evidence>
<keyword evidence="2" id="KW-1185">Reference proteome</keyword>
<proteinExistence type="predicted"/>
<sequence length="100" mass="11181">MRLNVDESLFSPGSANVPCGHLVWSRDCPSICLERLAEDQGYRGSCSVFDQGVERYNGPAFVKRRKQYGTRDVLVILLPEVDLGSLSADAFVDMRIKAWT</sequence>
<reference evidence="1 2" key="1">
    <citation type="submission" date="2018-12" db="EMBL/GenBank/DDBJ databases">
        <authorList>
            <person name="Criscuolo A."/>
        </authorList>
    </citation>
    <scope>NUCLEOTIDE SEQUENCE [LARGE SCALE GENOMIC DNA]</scope>
    <source>
        <strain evidence="1">ACIP1116241</strain>
    </source>
</reference>
<dbReference type="RefSeq" id="WP_126154136.1">
    <property type="nucleotide sequence ID" value="NZ_UZWE01000028.1"/>
</dbReference>
<dbReference type="OrthoDB" id="9938773at2"/>
<dbReference type="AlphaFoldDB" id="A0A447ILR1"/>